<dbReference type="InterPro" id="IPR001611">
    <property type="entry name" value="Leu-rich_rpt"/>
</dbReference>
<evidence type="ECO:0000256" key="3">
    <source>
        <dbReference type="ARBA" id="ARBA00022588"/>
    </source>
</evidence>
<dbReference type="InterPro" id="IPR000372">
    <property type="entry name" value="LRRNT"/>
</dbReference>
<dbReference type="FunFam" id="3.40.50.10140:FF:000001">
    <property type="entry name" value="Toll-like receptor 2"/>
    <property type="match status" value="1"/>
</dbReference>
<accession>A0A6B7HXD9</accession>
<dbReference type="PRINTS" id="PR01537">
    <property type="entry name" value="INTRLKN1R1F"/>
</dbReference>
<evidence type="ECO:0000256" key="12">
    <source>
        <dbReference type="ARBA" id="ARBA00023180"/>
    </source>
</evidence>
<dbReference type="PIRSF" id="PIRSF037595">
    <property type="entry name" value="Toll-like_receptor"/>
    <property type="match status" value="1"/>
</dbReference>
<keyword evidence="3" id="KW-0399">Innate immunity</keyword>
<dbReference type="InterPro" id="IPR000157">
    <property type="entry name" value="TIR_dom"/>
</dbReference>
<dbReference type="SMART" id="SM00255">
    <property type="entry name" value="TIR"/>
    <property type="match status" value="1"/>
</dbReference>
<dbReference type="Gene3D" id="3.80.10.10">
    <property type="entry name" value="Ribonuclease Inhibitor"/>
    <property type="match status" value="3"/>
</dbReference>
<keyword evidence="11 15" id="KW-0675">Receptor</keyword>
<evidence type="ECO:0000256" key="8">
    <source>
        <dbReference type="ARBA" id="ARBA00022859"/>
    </source>
</evidence>
<dbReference type="InterPro" id="IPR017241">
    <property type="entry name" value="Toll-like_receptor"/>
</dbReference>
<dbReference type="PANTHER" id="PTHR24365">
    <property type="entry name" value="TOLL-LIKE RECEPTOR"/>
    <property type="match status" value="1"/>
</dbReference>
<evidence type="ECO:0000256" key="4">
    <source>
        <dbReference type="ARBA" id="ARBA00022614"/>
    </source>
</evidence>
<comment type="similarity">
    <text evidence="2">Belongs to the Toll-like receptor family.</text>
</comment>
<feature type="transmembrane region" description="Helical" evidence="13">
    <location>
        <begin position="652"/>
        <end position="676"/>
    </location>
</feature>
<dbReference type="PANTHER" id="PTHR24365:SF530">
    <property type="entry name" value="MSTPROX-RELATED"/>
    <property type="match status" value="1"/>
</dbReference>
<dbReference type="Gene3D" id="3.40.50.10140">
    <property type="entry name" value="Toll/interleukin-1 receptor homology (TIR) domain"/>
    <property type="match status" value="1"/>
</dbReference>
<evidence type="ECO:0000313" key="15">
    <source>
        <dbReference type="EMBL" id="QDF46953.1"/>
    </source>
</evidence>
<keyword evidence="9 13" id="KW-1133">Transmembrane helix</keyword>
<evidence type="ECO:0000259" key="14">
    <source>
        <dbReference type="PROSITE" id="PS50104"/>
    </source>
</evidence>
<evidence type="ECO:0000256" key="7">
    <source>
        <dbReference type="ARBA" id="ARBA00022737"/>
    </source>
</evidence>
<dbReference type="GO" id="GO:0002224">
    <property type="term" value="P:toll-like receptor signaling pathway"/>
    <property type="evidence" value="ECO:0007669"/>
    <property type="project" value="InterPro"/>
</dbReference>
<dbReference type="InterPro" id="IPR003591">
    <property type="entry name" value="Leu-rich_rpt_typical-subtyp"/>
</dbReference>
<evidence type="ECO:0000256" key="9">
    <source>
        <dbReference type="ARBA" id="ARBA00022989"/>
    </source>
</evidence>
<reference evidence="15" key="1">
    <citation type="submission" date="2018-12" db="EMBL/GenBank/DDBJ databases">
        <authorList>
            <person name="Qi P."/>
        </authorList>
    </citation>
    <scope>NUCLEOTIDE SEQUENCE</scope>
</reference>
<dbReference type="GO" id="GO:0045087">
    <property type="term" value="P:innate immune response"/>
    <property type="evidence" value="ECO:0007669"/>
    <property type="project" value="UniProtKB-KW"/>
</dbReference>
<dbReference type="Pfam" id="PF13855">
    <property type="entry name" value="LRR_8"/>
    <property type="match status" value="2"/>
</dbReference>
<keyword evidence="12" id="KW-0325">Glycoprotein</keyword>
<dbReference type="SMART" id="SM00369">
    <property type="entry name" value="LRR_TYP"/>
    <property type="match status" value="7"/>
</dbReference>
<comment type="subcellular location">
    <subcellularLocation>
        <location evidence="1">Membrane</location>
        <topology evidence="1">Single-pass type I membrane protein</topology>
    </subcellularLocation>
</comment>
<evidence type="ECO:0000256" key="1">
    <source>
        <dbReference type="ARBA" id="ARBA00004479"/>
    </source>
</evidence>
<keyword evidence="6" id="KW-0732">Signal</keyword>
<dbReference type="GO" id="GO:0004888">
    <property type="term" value="F:transmembrane signaling receptor activity"/>
    <property type="evidence" value="ECO:0007669"/>
    <property type="project" value="InterPro"/>
</dbReference>
<keyword evidence="7" id="KW-0677">Repeat</keyword>
<dbReference type="AlphaFoldDB" id="A0A6B7HXD9"/>
<keyword evidence="5 13" id="KW-0812">Transmembrane</keyword>
<dbReference type="GO" id="GO:0005886">
    <property type="term" value="C:plasma membrane"/>
    <property type="evidence" value="ECO:0007669"/>
    <property type="project" value="TreeGrafter"/>
</dbReference>
<dbReference type="PROSITE" id="PS51450">
    <property type="entry name" value="LRR"/>
    <property type="match status" value="1"/>
</dbReference>
<dbReference type="EMBL" id="MK330871">
    <property type="protein sequence ID" value="QDF46953.1"/>
    <property type="molecule type" value="mRNA"/>
</dbReference>
<keyword evidence="8" id="KW-0391">Immunity</keyword>
<keyword evidence="4" id="KW-0433">Leucine-rich repeat</keyword>
<organism evidence="15">
    <name type="scientific">Mytilus coruscus</name>
    <name type="common">Sea mussel</name>
    <dbReference type="NCBI Taxonomy" id="42192"/>
    <lineage>
        <taxon>Eukaryota</taxon>
        <taxon>Metazoa</taxon>
        <taxon>Spiralia</taxon>
        <taxon>Lophotrochozoa</taxon>
        <taxon>Mollusca</taxon>
        <taxon>Bivalvia</taxon>
        <taxon>Autobranchia</taxon>
        <taxon>Pteriomorphia</taxon>
        <taxon>Mytilida</taxon>
        <taxon>Mytiloidea</taxon>
        <taxon>Mytilidae</taxon>
        <taxon>Mytilinae</taxon>
        <taxon>Mytilus</taxon>
    </lineage>
</organism>
<dbReference type="InterPro" id="IPR035897">
    <property type="entry name" value="Toll_tir_struct_dom_sf"/>
</dbReference>
<dbReference type="SUPFAM" id="SSF52200">
    <property type="entry name" value="Toll/Interleukin receptor TIR domain"/>
    <property type="match status" value="1"/>
</dbReference>
<dbReference type="SUPFAM" id="SSF52047">
    <property type="entry name" value="RNI-like"/>
    <property type="match status" value="1"/>
</dbReference>
<keyword evidence="10 13" id="KW-0472">Membrane</keyword>
<proteinExistence type="evidence at transcript level"/>
<evidence type="ECO:0000256" key="13">
    <source>
        <dbReference type="SAM" id="Phobius"/>
    </source>
</evidence>
<evidence type="ECO:0000256" key="5">
    <source>
        <dbReference type="ARBA" id="ARBA00022692"/>
    </source>
</evidence>
<feature type="domain" description="TIR" evidence="14">
    <location>
        <begin position="708"/>
        <end position="849"/>
    </location>
</feature>
<evidence type="ECO:0000256" key="6">
    <source>
        <dbReference type="ARBA" id="ARBA00022729"/>
    </source>
</evidence>
<name>A0A6B7HXD9_MYTCO</name>
<evidence type="ECO:0000256" key="10">
    <source>
        <dbReference type="ARBA" id="ARBA00023136"/>
    </source>
</evidence>
<dbReference type="PROSITE" id="PS50104">
    <property type="entry name" value="TIR"/>
    <property type="match status" value="1"/>
</dbReference>
<protein>
    <submittedName>
        <fullName evidence="15">Toll-like receptor W</fullName>
    </submittedName>
</protein>
<dbReference type="Pfam" id="PF01582">
    <property type="entry name" value="TIR"/>
    <property type="match status" value="1"/>
</dbReference>
<evidence type="ECO:0000256" key="2">
    <source>
        <dbReference type="ARBA" id="ARBA00009634"/>
    </source>
</evidence>
<dbReference type="InterPro" id="IPR032675">
    <property type="entry name" value="LRR_dom_sf"/>
</dbReference>
<dbReference type="SMART" id="SM00013">
    <property type="entry name" value="LRRNT"/>
    <property type="match status" value="1"/>
</dbReference>
<evidence type="ECO:0000256" key="11">
    <source>
        <dbReference type="ARBA" id="ARBA00023170"/>
    </source>
</evidence>
<sequence length="851" mass="98871">MNGHQQLSKSVWRKPESSGLMKNLIIVWLVQSYANVVSGRLCPSDPLCQCTLFKQNMDCSDRNITEIPALPAHLIEINFSGNTIKEVPDDVFYNNGLLEILDLSHNLISSLHQRSLYGLVNVKRLLLNNNYISYVHCLTLTALQSLIELNFKMNLYDSLGLNVTGLTLITAKLDFRQPTNMTRKFWSMPTLRNMDVSGVTGICNVTTLTSEVFKLLPKLETINLSACSINYIYIGTFRKLSNLIHLDVSLNRCLKFSGLENITNDLPYTSIKTLNINKIHQANELTTEISIRHFQNLKNTTLETLHIEGNRIQLVESEALLYIPKTMRNVFAADNQFSFGGFIKDVLNISIHFVNVSNMFTPHYPIEKPEICDFPEDRCIRSEDGHKRYLHSLEEEQNNIQPSISIPPNMTKVIYRGCNLRFEIPFLRVSSNKVKFIDASFNIFYSWKGPVKSFNYLEYLDMSNNFCTNVSNNFFLRVPNLKNLYVQNNLLGFVLPKDTDGAILRYVKKLQVINLAYNRIQRLPWKFFKQQRLLRKLNISNNMLNNITFDISHMDHLMYLDISKNRLSSLSQSFRDQLQEKFKQNEKLKVDISGNNFQCICDNVDFVQWVSIYHPHLDNLHLTRCQLKDRTTLDLKEAQYIYDMLRKECSSYTALVIGIAILIAFCGSIVLLGMIYRYRWKIRYLYYIIKSKYHGTIKAPSSTDTREYKYDAFISYDENDSNFVHNNLLHQLERDGGLKLCIHKRDFVPGNDIAANITSSIHVSRKVIIVMSCHFLESYWCMFEYNMARMESIYSRDKENILFMIFLEQIQPGQLPLHILELVQDQSYIEYPNDEYGNTVFWGKLRDVLVG</sequence>
<dbReference type="SUPFAM" id="SSF52058">
    <property type="entry name" value="L domain-like"/>
    <property type="match status" value="1"/>
</dbReference>